<reference evidence="3 4" key="1">
    <citation type="submission" date="2020-07" db="EMBL/GenBank/DDBJ databases">
        <title>Comparative genomics of pyrophilous fungi reveals a link between fire events and developmental genes.</title>
        <authorList>
            <consortium name="DOE Joint Genome Institute"/>
            <person name="Steindorff A.S."/>
            <person name="Carver A."/>
            <person name="Calhoun S."/>
            <person name="Stillman K."/>
            <person name="Liu H."/>
            <person name="Lipzen A."/>
            <person name="Pangilinan J."/>
            <person name="Labutti K."/>
            <person name="Bruns T.D."/>
            <person name="Grigoriev I.V."/>
        </authorList>
    </citation>
    <scope>NUCLEOTIDE SEQUENCE [LARGE SCALE GENOMIC DNA]</scope>
    <source>
        <strain evidence="3 4">CBS 144469</strain>
    </source>
</reference>
<proteinExistence type="predicted"/>
<dbReference type="SUPFAM" id="SSF52047">
    <property type="entry name" value="RNI-like"/>
    <property type="match status" value="1"/>
</dbReference>
<feature type="region of interest" description="Disordered" evidence="1">
    <location>
        <begin position="508"/>
        <end position="529"/>
    </location>
</feature>
<organism evidence="3 4">
    <name type="scientific">Ephemerocybe angulata</name>
    <dbReference type="NCBI Taxonomy" id="980116"/>
    <lineage>
        <taxon>Eukaryota</taxon>
        <taxon>Fungi</taxon>
        <taxon>Dikarya</taxon>
        <taxon>Basidiomycota</taxon>
        <taxon>Agaricomycotina</taxon>
        <taxon>Agaricomycetes</taxon>
        <taxon>Agaricomycetidae</taxon>
        <taxon>Agaricales</taxon>
        <taxon>Agaricineae</taxon>
        <taxon>Psathyrellaceae</taxon>
        <taxon>Ephemerocybe</taxon>
    </lineage>
</organism>
<name>A0A8H6IFE6_9AGAR</name>
<dbReference type="SUPFAM" id="SSF81383">
    <property type="entry name" value="F-box domain"/>
    <property type="match status" value="1"/>
</dbReference>
<dbReference type="EMBL" id="JACGCI010000006">
    <property type="protein sequence ID" value="KAF6763357.1"/>
    <property type="molecule type" value="Genomic_DNA"/>
</dbReference>
<evidence type="ECO:0000256" key="1">
    <source>
        <dbReference type="SAM" id="MobiDB-lite"/>
    </source>
</evidence>
<dbReference type="Gene3D" id="1.20.1280.50">
    <property type="match status" value="1"/>
</dbReference>
<sequence length="547" mass="61648">MSMCIAAAPQESACHQHTLFPTIMDPQASRGPFLLPRVVGSPSVPASDLDVENDLLKGLDGIHLEQPHVKTNTRTSQSLPPEILGQIFSFATGLSMTARSVAHLIDLCLVCQAWRAAALVTHQLWSSLEVRPASFTQGVAEGIERWFSRAGTMSKSLAIFTPQHTYCYDGYELGGCPLATLAMARFLTEGPKLDHLSMYSSSSECLRSLVLGMKEIDCEEGSRLWDRLRSLRFVVFREWETFEPSNAIFLALPQLSSFHLHLPASRNRTHGRGAKLPFTKAFLANLTNIVLGCNWDGTKILPVLACCINVESLTLHHKSTPFAINPLAPPEFEQRLFVLPNLKTLRLRQANPDSLDDLLSRLQTPCLSEVDISFAAFGFRWQFDGDFYVANAFRSLFLTADGQTKLQRLRIHSLNITEQHLFSLVQTSFGFAELLVLDEVPVTRTFLDWLTLSPRLNREYLLKSIELRIRRCDVDMDLEQFLDAYAKYAGRGMFPKITRVYANDEENELHHEDDDSDSDSSESTFDSDEFNNGVRETIYHTLEHTDL</sequence>
<evidence type="ECO:0000313" key="4">
    <source>
        <dbReference type="Proteomes" id="UP000521943"/>
    </source>
</evidence>
<keyword evidence="4" id="KW-1185">Reference proteome</keyword>
<dbReference type="AlphaFoldDB" id="A0A8H6IFE6"/>
<dbReference type="InterPro" id="IPR032675">
    <property type="entry name" value="LRR_dom_sf"/>
</dbReference>
<evidence type="ECO:0000313" key="3">
    <source>
        <dbReference type="EMBL" id="KAF6763357.1"/>
    </source>
</evidence>
<evidence type="ECO:0000259" key="2">
    <source>
        <dbReference type="Pfam" id="PF12937"/>
    </source>
</evidence>
<dbReference type="InterPro" id="IPR036047">
    <property type="entry name" value="F-box-like_dom_sf"/>
</dbReference>
<feature type="domain" description="F-box" evidence="2">
    <location>
        <begin position="77"/>
        <end position="128"/>
    </location>
</feature>
<feature type="compositionally biased region" description="Acidic residues" evidence="1">
    <location>
        <begin position="514"/>
        <end position="529"/>
    </location>
</feature>
<accession>A0A8H6IFE6</accession>
<dbReference type="Proteomes" id="UP000521943">
    <property type="component" value="Unassembled WGS sequence"/>
</dbReference>
<dbReference type="Pfam" id="PF12937">
    <property type="entry name" value="F-box-like"/>
    <property type="match status" value="1"/>
</dbReference>
<protein>
    <recommendedName>
        <fullName evidence="2">F-box domain-containing protein</fullName>
    </recommendedName>
</protein>
<comment type="caution">
    <text evidence="3">The sequence shown here is derived from an EMBL/GenBank/DDBJ whole genome shotgun (WGS) entry which is preliminary data.</text>
</comment>
<gene>
    <name evidence="3" type="ORF">DFP72DRAFT_529820</name>
</gene>
<dbReference type="InterPro" id="IPR001810">
    <property type="entry name" value="F-box_dom"/>
</dbReference>
<dbReference type="OrthoDB" id="3035878at2759"/>
<dbReference type="Gene3D" id="3.80.10.10">
    <property type="entry name" value="Ribonuclease Inhibitor"/>
    <property type="match status" value="1"/>
</dbReference>